<dbReference type="OrthoDB" id="9634605at2759"/>
<dbReference type="CDD" id="cd00086">
    <property type="entry name" value="homeodomain"/>
    <property type="match status" value="1"/>
</dbReference>
<feature type="region of interest" description="Disordered" evidence="4">
    <location>
        <begin position="272"/>
        <end position="307"/>
    </location>
</feature>
<evidence type="ECO:0000313" key="6">
    <source>
        <dbReference type="EMBL" id="OBS76465.1"/>
    </source>
</evidence>
<feature type="compositionally biased region" description="Basic and acidic residues" evidence="4">
    <location>
        <begin position="161"/>
        <end position="170"/>
    </location>
</feature>
<dbReference type="EMBL" id="LZPO01034905">
    <property type="protein sequence ID" value="OBS76465.1"/>
    <property type="molecule type" value="Genomic_DNA"/>
</dbReference>
<evidence type="ECO:0000256" key="2">
    <source>
        <dbReference type="PROSITE-ProRule" id="PRU00108"/>
    </source>
</evidence>
<reference evidence="6 7" key="1">
    <citation type="submission" date="2016-06" db="EMBL/GenBank/DDBJ databases">
        <title>The Draft Genome Sequence and Annotation of the Desert Woodrat Neotoma lepida.</title>
        <authorList>
            <person name="Campbell M."/>
            <person name="Oakeson K.F."/>
            <person name="Yandell M."/>
            <person name="Halpert J.R."/>
            <person name="Dearing D."/>
        </authorList>
    </citation>
    <scope>NUCLEOTIDE SEQUENCE [LARGE SCALE GENOMIC DNA]</scope>
    <source>
        <strain evidence="6">417</strain>
        <tissue evidence="6">Liver</tissue>
    </source>
</reference>
<comment type="caution">
    <text evidence="6">The sequence shown here is derived from an EMBL/GenBank/DDBJ whole genome shotgun (WGS) entry which is preliminary data.</text>
</comment>
<dbReference type="Gene3D" id="1.10.10.60">
    <property type="entry name" value="Homeodomain-like"/>
    <property type="match status" value="1"/>
</dbReference>
<evidence type="ECO:0000259" key="5">
    <source>
        <dbReference type="PROSITE" id="PS50071"/>
    </source>
</evidence>
<dbReference type="SUPFAM" id="SSF46689">
    <property type="entry name" value="Homeodomain-like"/>
    <property type="match status" value="1"/>
</dbReference>
<dbReference type="SMART" id="SM00389">
    <property type="entry name" value="HOX"/>
    <property type="match status" value="1"/>
</dbReference>
<evidence type="ECO:0000313" key="7">
    <source>
        <dbReference type="Proteomes" id="UP000092124"/>
    </source>
</evidence>
<keyword evidence="2 3" id="KW-0539">Nucleus</keyword>
<comment type="subcellular location">
    <subcellularLocation>
        <location evidence="1 2 3">Nucleus</location>
    </subcellularLocation>
</comment>
<keyword evidence="2 3" id="KW-0238">DNA-binding</keyword>
<keyword evidence="7" id="KW-1185">Reference proteome</keyword>
<dbReference type="InterPro" id="IPR009057">
    <property type="entry name" value="Homeodomain-like_sf"/>
</dbReference>
<dbReference type="AlphaFoldDB" id="A0A1A6HEV4"/>
<dbReference type="InterPro" id="IPR001356">
    <property type="entry name" value="HD"/>
</dbReference>
<keyword evidence="2 3" id="KW-0371">Homeobox</keyword>
<proteinExistence type="predicted"/>
<dbReference type="GO" id="GO:0005634">
    <property type="term" value="C:nucleus"/>
    <property type="evidence" value="ECO:0007669"/>
    <property type="project" value="UniProtKB-SubCell"/>
</dbReference>
<feature type="compositionally biased region" description="Basic residues" evidence="4">
    <location>
        <begin position="196"/>
        <end position="210"/>
    </location>
</feature>
<evidence type="ECO:0000256" key="1">
    <source>
        <dbReference type="ARBA" id="ARBA00004123"/>
    </source>
</evidence>
<dbReference type="GO" id="GO:0000981">
    <property type="term" value="F:DNA-binding transcription factor activity, RNA polymerase II-specific"/>
    <property type="evidence" value="ECO:0007669"/>
    <property type="project" value="TreeGrafter"/>
</dbReference>
<sequence length="307" mass="35045">MDKSPKDWFNNKRAKFRKNQRAIMTKKHRPPTKDDLIMKTLVESKNVVILQEQKRLFYYNFYRRQLRAGPLLARNRDHRTLRAEVSDSWGAISICGFGPVLVMAQKLYYEYRRYNEEDDEEGTNREDELGIVASTSAPVMAAAGVGHSGRATGRSISGRSNEPRQVRESQSHSLENDDDFSDLEEPSTSAGAAARGNRRRRAPQRRRGRRGTFQFTPWQVDELENLFEENQYPDVTAREELARTLNVPEGRVKAPPQHHPHLRLRLLAHVQPMQQAGTGPRAADPAPSEPAKHGSSPERPRPLPRPI</sequence>
<feature type="DNA-binding region" description="Homeobox" evidence="2">
    <location>
        <begin position="208"/>
        <end position="254"/>
    </location>
</feature>
<feature type="compositionally biased region" description="Basic and acidic residues" evidence="4">
    <location>
        <begin position="290"/>
        <end position="301"/>
    </location>
</feature>
<dbReference type="PANTHER" id="PTHR24329">
    <property type="entry name" value="HOMEOBOX PROTEIN ARISTALESS"/>
    <property type="match status" value="1"/>
</dbReference>
<dbReference type="PROSITE" id="PS50071">
    <property type="entry name" value="HOMEOBOX_2"/>
    <property type="match status" value="1"/>
</dbReference>
<dbReference type="Proteomes" id="UP000092124">
    <property type="component" value="Unassembled WGS sequence"/>
</dbReference>
<feature type="compositionally biased region" description="Acidic residues" evidence="4">
    <location>
        <begin position="176"/>
        <end position="185"/>
    </location>
</feature>
<dbReference type="GO" id="GO:0000977">
    <property type="term" value="F:RNA polymerase II transcription regulatory region sequence-specific DNA binding"/>
    <property type="evidence" value="ECO:0007669"/>
    <property type="project" value="TreeGrafter"/>
</dbReference>
<gene>
    <name evidence="6" type="ORF">A6R68_17079</name>
</gene>
<dbReference type="InterPro" id="IPR050649">
    <property type="entry name" value="Paired_Homeobox_TFs"/>
</dbReference>
<protein>
    <recommendedName>
        <fullName evidence="5">Homeobox domain-containing protein</fullName>
    </recommendedName>
</protein>
<accession>A0A1A6HEV4</accession>
<feature type="region of interest" description="Disordered" evidence="4">
    <location>
        <begin position="145"/>
        <end position="213"/>
    </location>
</feature>
<evidence type="ECO:0000256" key="3">
    <source>
        <dbReference type="RuleBase" id="RU000682"/>
    </source>
</evidence>
<organism evidence="6 7">
    <name type="scientific">Neotoma lepida</name>
    <name type="common">Desert woodrat</name>
    <dbReference type="NCBI Taxonomy" id="56216"/>
    <lineage>
        <taxon>Eukaryota</taxon>
        <taxon>Metazoa</taxon>
        <taxon>Chordata</taxon>
        <taxon>Craniata</taxon>
        <taxon>Vertebrata</taxon>
        <taxon>Euteleostomi</taxon>
        <taxon>Mammalia</taxon>
        <taxon>Eutheria</taxon>
        <taxon>Euarchontoglires</taxon>
        <taxon>Glires</taxon>
        <taxon>Rodentia</taxon>
        <taxon>Myomorpha</taxon>
        <taxon>Muroidea</taxon>
        <taxon>Cricetidae</taxon>
        <taxon>Neotominae</taxon>
        <taxon>Neotoma</taxon>
    </lineage>
</organism>
<name>A0A1A6HEV4_NEOLE</name>
<dbReference type="PANTHER" id="PTHR24329:SF557">
    <property type="entry name" value="HOMEOBOX PROTEIN RHOX13"/>
    <property type="match status" value="1"/>
</dbReference>
<feature type="domain" description="Homeobox" evidence="5">
    <location>
        <begin position="206"/>
        <end position="253"/>
    </location>
</feature>
<dbReference type="Pfam" id="PF00046">
    <property type="entry name" value="Homeodomain"/>
    <property type="match status" value="1"/>
</dbReference>
<dbReference type="STRING" id="56216.A0A1A6HEV4"/>
<evidence type="ECO:0000256" key="4">
    <source>
        <dbReference type="SAM" id="MobiDB-lite"/>
    </source>
</evidence>